<proteinExistence type="predicted"/>
<sequence>MCKTKSERKKMKNKAAKLAESYDKLKSDYENLLKENASLKAQNKAKATDDYDPQRFYTHSSGVIGYNDCIARYKPELCPRFPEQRETLSLDAGFAQTRVLKELLCYQDFIAYPVHIADEMDNFGLDLGVVSSKIAPSVVAVSSFFGTKKKFDCSGLVIHWSSSEKEATILTSAKLLYYPKDSGVEFHLIVRMADGTLLLAKEEHVDYYYNLLTLKVKPIVEPEVVDLRSRQTDAVDGMKVISLARSFFTSTLYDSSGKLNECLPYFGCCELLTADCGIREIGEGGPLVTDARYVVGINFFGYSQCVHPLPTPTILSCLEMWKSFSTVVRPWFGIRVFDVIQRCKQLSVPGNEVDASNRDLYVFVQKVYEGSVAHKNNIKSRDIVATLNRTKIETVKQYSQLFSEASRAATACDSGHRLMAVINPVDRPTDDVIIEADYLSVDDKRFSSCWPVFDGHDWVNG</sequence>
<name>A0AAD8I9E2_9APIA</name>
<dbReference type="PANTHER" id="PTHR47389">
    <property type="entry name" value="OS09G0436400 PROTEIN"/>
    <property type="match status" value="1"/>
</dbReference>
<organism evidence="2 3">
    <name type="scientific">Heracleum sosnowskyi</name>
    <dbReference type="NCBI Taxonomy" id="360622"/>
    <lineage>
        <taxon>Eukaryota</taxon>
        <taxon>Viridiplantae</taxon>
        <taxon>Streptophyta</taxon>
        <taxon>Embryophyta</taxon>
        <taxon>Tracheophyta</taxon>
        <taxon>Spermatophyta</taxon>
        <taxon>Magnoliopsida</taxon>
        <taxon>eudicotyledons</taxon>
        <taxon>Gunneridae</taxon>
        <taxon>Pentapetalae</taxon>
        <taxon>asterids</taxon>
        <taxon>campanulids</taxon>
        <taxon>Apiales</taxon>
        <taxon>Apiaceae</taxon>
        <taxon>Apioideae</taxon>
        <taxon>apioid superclade</taxon>
        <taxon>Tordylieae</taxon>
        <taxon>Tordyliinae</taxon>
        <taxon>Heracleum</taxon>
    </lineage>
</organism>
<reference evidence="2" key="1">
    <citation type="submission" date="2023-02" db="EMBL/GenBank/DDBJ databases">
        <title>Genome of toxic invasive species Heracleum sosnowskyi carries increased number of genes despite the absence of recent whole-genome duplications.</title>
        <authorList>
            <person name="Schelkunov M."/>
            <person name="Shtratnikova V."/>
            <person name="Makarenko M."/>
            <person name="Klepikova A."/>
            <person name="Omelchenko D."/>
            <person name="Novikova G."/>
            <person name="Obukhova E."/>
            <person name="Bogdanov V."/>
            <person name="Penin A."/>
            <person name="Logacheva M."/>
        </authorList>
    </citation>
    <scope>NUCLEOTIDE SEQUENCE</scope>
    <source>
        <strain evidence="2">Hsosn_3</strain>
        <tissue evidence="2">Leaf</tissue>
    </source>
</reference>
<dbReference type="InterPro" id="IPR009003">
    <property type="entry name" value="Peptidase_S1_PA"/>
</dbReference>
<evidence type="ECO:0000313" key="2">
    <source>
        <dbReference type="EMBL" id="KAK1381426.1"/>
    </source>
</evidence>
<reference evidence="2" key="2">
    <citation type="submission" date="2023-05" db="EMBL/GenBank/DDBJ databases">
        <authorList>
            <person name="Schelkunov M.I."/>
        </authorList>
    </citation>
    <scope>NUCLEOTIDE SEQUENCE</scope>
    <source>
        <strain evidence="2">Hsosn_3</strain>
        <tissue evidence="2">Leaf</tissue>
    </source>
</reference>
<dbReference type="SUPFAM" id="SSF50494">
    <property type="entry name" value="Trypsin-like serine proteases"/>
    <property type="match status" value="1"/>
</dbReference>
<comment type="caution">
    <text evidence="2">The sequence shown here is derived from an EMBL/GenBank/DDBJ whole genome shotgun (WGS) entry which is preliminary data.</text>
</comment>
<gene>
    <name evidence="2" type="ORF">POM88_028170</name>
</gene>
<dbReference type="EMBL" id="JAUIZM010000006">
    <property type="protein sequence ID" value="KAK1381426.1"/>
    <property type="molecule type" value="Genomic_DNA"/>
</dbReference>
<evidence type="ECO:0000313" key="3">
    <source>
        <dbReference type="Proteomes" id="UP001237642"/>
    </source>
</evidence>
<dbReference type="SUPFAM" id="SSF50156">
    <property type="entry name" value="PDZ domain-like"/>
    <property type="match status" value="1"/>
</dbReference>
<feature type="coiled-coil region" evidence="1">
    <location>
        <begin position="8"/>
        <end position="49"/>
    </location>
</feature>
<accession>A0AAD8I9E2</accession>
<evidence type="ECO:0000256" key="1">
    <source>
        <dbReference type="SAM" id="Coils"/>
    </source>
</evidence>
<dbReference type="InterPro" id="IPR036034">
    <property type="entry name" value="PDZ_sf"/>
</dbReference>
<keyword evidence="1" id="KW-0175">Coiled coil</keyword>
<dbReference type="AlphaFoldDB" id="A0AAD8I9E2"/>
<keyword evidence="3" id="KW-1185">Reference proteome</keyword>
<protein>
    <submittedName>
        <fullName evidence="2">Uncharacterized protein</fullName>
    </submittedName>
</protein>
<dbReference type="Gene3D" id="2.30.42.10">
    <property type="match status" value="1"/>
</dbReference>
<dbReference type="Proteomes" id="UP001237642">
    <property type="component" value="Unassembled WGS sequence"/>
</dbReference>
<dbReference type="PANTHER" id="PTHR47389:SF8">
    <property type="entry name" value="EXPRESSED PROTEIN"/>
    <property type="match status" value="1"/>
</dbReference>